<comment type="caution">
    <text evidence="2">The sequence shown here is derived from an EMBL/GenBank/DDBJ whole genome shotgun (WGS) entry which is preliminary data.</text>
</comment>
<feature type="non-terminal residue" evidence="2">
    <location>
        <position position="1"/>
    </location>
</feature>
<evidence type="ECO:0000313" key="2">
    <source>
        <dbReference type="EMBL" id="CAF4772377.1"/>
    </source>
</evidence>
<reference evidence="2" key="1">
    <citation type="submission" date="2021-02" db="EMBL/GenBank/DDBJ databases">
        <authorList>
            <person name="Nowell W R."/>
        </authorList>
    </citation>
    <scope>NUCLEOTIDE SEQUENCE</scope>
</reference>
<dbReference type="Proteomes" id="UP000681967">
    <property type="component" value="Unassembled WGS sequence"/>
</dbReference>
<feature type="non-terminal residue" evidence="2">
    <location>
        <position position="80"/>
    </location>
</feature>
<sequence length="80" mass="9515">RRDQYDGSKFNPNVETIDEKITRIRRELHLNSASKHDKSTETIDYYHRRPSPPPPITLEQRIPYKQHYDAPKPRPRSTSS</sequence>
<accession>A0A8S3B4M3</accession>
<organism evidence="2 3">
    <name type="scientific">Rotaria magnacalcarata</name>
    <dbReference type="NCBI Taxonomy" id="392030"/>
    <lineage>
        <taxon>Eukaryota</taxon>
        <taxon>Metazoa</taxon>
        <taxon>Spiralia</taxon>
        <taxon>Gnathifera</taxon>
        <taxon>Rotifera</taxon>
        <taxon>Eurotatoria</taxon>
        <taxon>Bdelloidea</taxon>
        <taxon>Philodinida</taxon>
        <taxon>Philodinidae</taxon>
        <taxon>Rotaria</taxon>
    </lineage>
</organism>
<evidence type="ECO:0000256" key="1">
    <source>
        <dbReference type="SAM" id="MobiDB-lite"/>
    </source>
</evidence>
<dbReference type="EMBL" id="CAJOBH010133933">
    <property type="protein sequence ID" value="CAF4772377.1"/>
    <property type="molecule type" value="Genomic_DNA"/>
</dbReference>
<gene>
    <name evidence="2" type="ORF">BYL167_LOCUS46966</name>
</gene>
<name>A0A8S3B4M3_9BILA</name>
<protein>
    <submittedName>
        <fullName evidence="2">Uncharacterized protein</fullName>
    </submittedName>
</protein>
<evidence type="ECO:0000313" key="3">
    <source>
        <dbReference type="Proteomes" id="UP000681967"/>
    </source>
</evidence>
<feature type="region of interest" description="Disordered" evidence="1">
    <location>
        <begin position="29"/>
        <end position="80"/>
    </location>
</feature>
<dbReference type="AlphaFoldDB" id="A0A8S3B4M3"/>
<feature type="compositionally biased region" description="Basic and acidic residues" evidence="1">
    <location>
        <begin position="29"/>
        <end position="47"/>
    </location>
</feature>
<proteinExistence type="predicted"/>